<reference evidence="1 2" key="1">
    <citation type="submission" date="2015-07" db="EMBL/GenBank/DDBJ databases">
        <title>Emmonsia species relationships and genome sequence.</title>
        <authorList>
            <consortium name="The Broad Institute Genomics Platform"/>
            <person name="Cuomo C.A."/>
            <person name="Munoz J.F."/>
            <person name="Imamovic A."/>
            <person name="Priest M.E."/>
            <person name="Young S."/>
            <person name="Clay O.K."/>
            <person name="McEwen J.G."/>
        </authorList>
    </citation>
    <scope>NUCLEOTIDE SEQUENCE [LARGE SCALE GENOMIC DNA]</scope>
    <source>
        <strain evidence="1 2">UAMH 9510</strain>
    </source>
</reference>
<organism evidence="1 2">
    <name type="scientific">Emergomyces pasteurianus Ep9510</name>
    <dbReference type="NCBI Taxonomy" id="1447872"/>
    <lineage>
        <taxon>Eukaryota</taxon>
        <taxon>Fungi</taxon>
        <taxon>Dikarya</taxon>
        <taxon>Ascomycota</taxon>
        <taxon>Pezizomycotina</taxon>
        <taxon>Eurotiomycetes</taxon>
        <taxon>Eurotiomycetidae</taxon>
        <taxon>Onygenales</taxon>
        <taxon>Ajellomycetaceae</taxon>
        <taxon>Emergomyces</taxon>
    </lineage>
</organism>
<protein>
    <submittedName>
        <fullName evidence="1">Uncharacterized protein</fullName>
    </submittedName>
</protein>
<comment type="caution">
    <text evidence="1">The sequence shown here is derived from an EMBL/GenBank/DDBJ whole genome shotgun (WGS) entry which is preliminary data.</text>
</comment>
<proteinExistence type="predicted"/>
<sequence length="423" mass="48299">MRVRRPTASVVRMMTTIPLELVHQILEDLTICNILLLTSHNNPVLDERIFSYLIYKTLLETQGEFSTLKTYFEVYCDIHTSIGLPKCPSTSPLATSISTREPRLEYLMRYMRSEIFNLLKVSATSLSVLEPFTNRKLNNVTPFGSISDTQCYWHTLRDVHGQLNGIKARQVRRIADIFETYPDLVYQTSDPRKVPVANVGHIVRRLRIDAEKTSRARVLRTRSYAVNLPSAWLFWPNLLPVMPLDKAMKLFVTGMQEYPPSLVELESASNLPQVDNELEDRMRLLSLNSKMDDEVELPTRTRIYPSASSSNAARPNHRYPKSNLQDIYTTIKGLAYVYMPPAVRDISATVNLPRTRDTPSSSPSAARFPGGFSLLDSYQDILDTSTISRLKGARGIPHDERELEWLEALLRCCRYLEQLGVEV</sequence>
<accession>A0A1J9PF33</accession>
<evidence type="ECO:0000313" key="2">
    <source>
        <dbReference type="Proteomes" id="UP000182235"/>
    </source>
</evidence>
<dbReference type="VEuPathDB" id="FungiDB:AJ78_05052"/>
<dbReference type="AlphaFoldDB" id="A0A1J9PF33"/>
<dbReference type="EMBL" id="LGRN01000208">
    <property type="protein sequence ID" value="OJD14622.1"/>
    <property type="molecule type" value="Genomic_DNA"/>
</dbReference>
<gene>
    <name evidence="1" type="ORF">AJ78_05052</name>
</gene>
<name>A0A1J9PF33_9EURO</name>
<dbReference type="Proteomes" id="UP000182235">
    <property type="component" value="Unassembled WGS sequence"/>
</dbReference>
<keyword evidence="2" id="KW-1185">Reference proteome</keyword>
<evidence type="ECO:0000313" key="1">
    <source>
        <dbReference type="EMBL" id="OJD14622.1"/>
    </source>
</evidence>
<dbReference type="OrthoDB" id="3478523at2759"/>